<keyword evidence="1" id="KW-0732">Signal</keyword>
<evidence type="ECO:0000259" key="2">
    <source>
        <dbReference type="Pfam" id="PF05229"/>
    </source>
</evidence>
<name>A0A4Y8ZMP6_9SPHN</name>
<dbReference type="InterPro" id="IPR007893">
    <property type="entry name" value="Spore_coat_U/FanG"/>
</dbReference>
<dbReference type="EMBL" id="SPDV01000035">
    <property type="protein sequence ID" value="TFI57261.1"/>
    <property type="molecule type" value="Genomic_DNA"/>
</dbReference>
<dbReference type="OrthoDB" id="582666at2"/>
<proteinExistence type="predicted"/>
<evidence type="ECO:0000313" key="3">
    <source>
        <dbReference type="EMBL" id="TFI57261.1"/>
    </source>
</evidence>
<dbReference type="InterPro" id="IPR053167">
    <property type="entry name" value="Spore_coat_component"/>
</dbReference>
<dbReference type="SMART" id="SM00972">
    <property type="entry name" value="SCPU"/>
    <property type="match status" value="1"/>
</dbReference>
<accession>A0A4Y8ZMP6</accession>
<dbReference type="Proteomes" id="UP000298213">
    <property type="component" value="Unassembled WGS sequence"/>
</dbReference>
<organism evidence="3 4">
    <name type="scientific">Sphingomonas parva</name>
    <dbReference type="NCBI Taxonomy" id="2555898"/>
    <lineage>
        <taxon>Bacteria</taxon>
        <taxon>Pseudomonadati</taxon>
        <taxon>Pseudomonadota</taxon>
        <taxon>Alphaproteobacteria</taxon>
        <taxon>Sphingomonadales</taxon>
        <taxon>Sphingomonadaceae</taxon>
        <taxon>Sphingomonas</taxon>
    </lineage>
</organism>
<feature type="domain" description="Spore coat protein U/FanG" evidence="2">
    <location>
        <begin position="40"/>
        <end position="174"/>
    </location>
</feature>
<keyword evidence="4" id="KW-1185">Reference proteome</keyword>
<feature type="signal peptide" evidence="1">
    <location>
        <begin position="1"/>
        <end position="35"/>
    </location>
</feature>
<sequence length="177" mass="17288">MGDSSMHRNVFNLSRAGAVLAAAGALGFGAAPAFAQTASSSLDVSATVTANCTVTTSPIAFGAVNTLSSSNVDGTGGVTVTCTNGTAWAASADAGSGTGATLGNRRMTAGSNQLSYNLYTDSGRSSVWGDGTGSTATVANTGTGLAQDFTVYGRVAAGQTSVPAGSYSDTVAVTITY</sequence>
<dbReference type="AlphaFoldDB" id="A0A4Y8ZMP6"/>
<protein>
    <submittedName>
        <fullName evidence="3">Spore coat U domain-containing protein</fullName>
    </submittedName>
</protein>
<dbReference type="Pfam" id="PF05229">
    <property type="entry name" value="SCPU"/>
    <property type="match status" value="1"/>
</dbReference>
<feature type="chain" id="PRO_5021187132" evidence="1">
    <location>
        <begin position="36"/>
        <end position="177"/>
    </location>
</feature>
<reference evidence="3 4" key="1">
    <citation type="submission" date="2019-03" db="EMBL/GenBank/DDBJ databases">
        <title>Genome sequence of Sphingomonas sp. 17J27-24.</title>
        <authorList>
            <person name="Kim M."/>
            <person name="Maeng S."/>
            <person name="Sathiyaraj S."/>
        </authorList>
    </citation>
    <scope>NUCLEOTIDE SEQUENCE [LARGE SCALE GENOMIC DNA]</scope>
    <source>
        <strain evidence="3 4">17J27-24</strain>
    </source>
</reference>
<dbReference type="PANTHER" id="PTHR37089">
    <property type="entry name" value="PROTEIN U-RELATED"/>
    <property type="match status" value="1"/>
</dbReference>
<comment type="caution">
    <text evidence="3">The sequence shown here is derived from an EMBL/GenBank/DDBJ whole genome shotgun (WGS) entry which is preliminary data.</text>
</comment>
<gene>
    <name evidence="3" type="ORF">E2493_16295</name>
</gene>
<evidence type="ECO:0000313" key="4">
    <source>
        <dbReference type="Proteomes" id="UP000298213"/>
    </source>
</evidence>
<evidence type="ECO:0000256" key="1">
    <source>
        <dbReference type="SAM" id="SignalP"/>
    </source>
</evidence>